<dbReference type="AlphaFoldDB" id="A0A833GX17"/>
<evidence type="ECO:0000313" key="1">
    <source>
        <dbReference type="EMBL" id="KAB2928645.1"/>
    </source>
</evidence>
<dbReference type="Proteomes" id="UP000460298">
    <property type="component" value="Unassembled WGS sequence"/>
</dbReference>
<gene>
    <name evidence="1" type="ORF">F9K24_21700</name>
</gene>
<comment type="caution">
    <text evidence="1">The sequence shown here is derived from an EMBL/GenBank/DDBJ whole genome shotgun (WGS) entry which is preliminary data.</text>
</comment>
<dbReference type="EMBL" id="WBUI01000046">
    <property type="protein sequence ID" value="KAB2928645.1"/>
    <property type="molecule type" value="Genomic_DNA"/>
</dbReference>
<evidence type="ECO:0000313" key="2">
    <source>
        <dbReference type="Proteomes" id="UP000460298"/>
    </source>
</evidence>
<name>A0A833GX17_9LEPT</name>
<accession>A0A833GX17</accession>
<organism evidence="1 2">
    <name type="scientific">Leptonema illini</name>
    <dbReference type="NCBI Taxonomy" id="183"/>
    <lineage>
        <taxon>Bacteria</taxon>
        <taxon>Pseudomonadati</taxon>
        <taxon>Spirochaetota</taxon>
        <taxon>Spirochaetia</taxon>
        <taxon>Leptospirales</taxon>
        <taxon>Leptospiraceae</taxon>
        <taxon>Leptonema</taxon>
    </lineage>
</organism>
<protein>
    <submittedName>
        <fullName evidence="1">Uncharacterized protein</fullName>
    </submittedName>
</protein>
<sequence length="66" mass="7294">MNRNGNDRRRVAREDMVVENLMEQGRLLHSGAVSEMCADMLRRLKALTGGIAGDAGRKVPDLASQR</sequence>
<reference evidence="1 2" key="1">
    <citation type="submission" date="2019-10" db="EMBL/GenBank/DDBJ databases">
        <title>Extracellular Electron Transfer in a Candidatus Methanoperedens spp. Enrichment Culture.</title>
        <authorList>
            <person name="Berger S."/>
            <person name="Rangel Shaw D."/>
            <person name="Berben T."/>
            <person name="In 'T Zandt M."/>
            <person name="Frank J."/>
            <person name="Reimann J."/>
            <person name="Jetten M.S.M."/>
            <person name="Welte C.U."/>
        </authorList>
    </citation>
    <scope>NUCLEOTIDE SEQUENCE [LARGE SCALE GENOMIC DNA]</scope>
    <source>
        <strain evidence="1">SB12</strain>
    </source>
</reference>
<proteinExistence type="predicted"/>